<dbReference type="SUPFAM" id="SSF54427">
    <property type="entry name" value="NTF2-like"/>
    <property type="match status" value="1"/>
</dbReference>
<gene>
    <name evidence="2" type="ORF">CLV98_102515</name>
</gene>
<evidence type="ECO:0000259" key="1">
    <source>
        <dbReference type="Pfam" id="PF12680"/>
    </source>
</evidence>
<accession>A0A316AS59</accession>
<dbReference type="EMBL" id="QGDT01000002">
    <property type="protein sequence ID" value="PWJ59680.1"/>
    <property type="molecule type" value="Genomic_DNA"/>
</dbReference>
<proteinExistence type="predicted"/>
<reference evidence="2 3" key="1">
    <citation type="submission" date="2018-03" db="EMBL/GenBank/DDBJ databases">
        <title>Genomic Encyclopedia of Archaeal and Bacterial Type Strains, Phase II (KMG-II): from individual species to whole genera.</title>
        <authorList>
            <person name="Goeker M."/>
        </authorList>
    </citation>
    <scope>NUCLEOTIDE SEQUENCE [LARGE SCALE GENOMIC DNA]</scope>
    <source>
        <strain evidence="2 3">DSM 100346</strain>
    </source>
</reference>
<keyword evidence="3" id="KW-1185">Reference proteome</keyword>
<sequence>MSALEIAQKYYSAFNNQDWQAMLELVHPDIQHEPNEGDTRHGKAAFTEFLKMMDTSYEEKLSEMVFFTEPSGQRISVEFVVDGIYKKGDEGFPEAKGQRYVLPAAAFLEITDGLISRVTTYYNLNRWVGLVS</sequence>
<dbReference type="InterPro" id="IPR037401">
    <property type="entry name" value="SnoaL-like"/>
</dbReference>
<feature type="domain" description="SnoaL-like" evidence="1">
    <location>
        <begin position="8"/>
        <end position="117"/>
    </location>
</feature>
<dbReference type="InterPro" id="IPR032710">
    <property type="entry name" value="NTF2-like_dom_sf"/>
</dbReference>
<dbReference type="GO" id="GO:0016853">
    <property type="term" value="F:isomerase activity"/>
    <property type="evidence" value="ECO:0007669"/>
    <property type="project" value="UniProtKB-KW"/>
</dbReference>
<dbReference type="Proteomes" id="UP000245880">
    <property type="component" value="Unassembled WGS sequence"/>
</dbReference>
<comment type="caution">
    <text evidence="2">The sequence shown here is derived from an EMBL/GenBank/DDBJ whole genome shotgun (WGS) entry which is preliminary data.</text>
</comment>
<dbReference type="Gene3D" id="3.10.450.50">
    <property type="match status" value="1"/>
</dbReference>
<dbReference type="OrthoDB" id="582835at2"/>
<dbReference type="Pfam" id="PF12680">
    <property type="entry name" value="SnoaL_2"/>
    <property type="match status" value="1"/>
</dbReference>
<dbReference type="AlphaFoldDB" id="A0A316AS59"/>
<evidence type="ECO:0000313" key="3">
    <source>
        <dbReference type="Proteomes" id="UP000245880"/>
    </source>
</evidence>
<organism evidence="2 3">
    <name type="scientific">Dyadobacter jejuensis</name>
    <dbReference type="NCBI Taxonomy" id="1082580"/>
    <lineage>
        <taxon>Bacteria</taxon>
        <taxon>Pseudomonadati</taxon>
        <taxon>Bacteroidota</taxon>
        <taxon>Cytophagia</taxon>
        <taxon>Cytophagales</taxon>
        <taxon>Spirosomataceae</taxon>
        <taxon>Dyadobacter</taxon>
    </lineage>
</organism>
<evidence type="ECO:0000313" key="2">
    <source>
        <dbReference type="EMBL" id="PWJ59680.1"/>
    </source>
</evidence>
<protein>
    <submittedName>
        <fullName evidence="2">Steroid delta-isomerase-like uncharacterized protein</fullName>
    </submittedName>
</protein>
<keyword evidence="2" id="KW-0413">Isomerase</keyword>
<dbReference type="RefSeq" id="WP_109673523.1">
    <property type="nucleotide sequence ID" value="NZ_QGDT01000002.1"/>
</dbReference>
<name>A0A316AS59_9BACT</name>